<dbReference type="EMBL" id="UYJE01009626">
    <property type="protein sequence ID" value="VDI75107.1"/>
    <property type="molecule type" value="Genomic_DNA"/>
</dbReference>
<reference evidence="2" key="1">
    <citation type="submission" date="2018-11" db="EMBL/GenBank/DDBJ databases">
        <authorList>
            <person name="Alioto T."/>
            <person name="Alioto T."/>
        </authorList>
    </citation>
    <scope>NUCLEOTIDE SEQUENCE</scope>
</reference>
<evidence type="ECO:0000256" key="1">
    <source>
        <dbReference type="SAM" id="MobiDB-lite"/>
    </source>
</evidence>
<dbReference type="Proteomes" id="UP000596742">
    <property type="component" value="Unassembled WGS sequence"/>
</dbReference>
<name>A0A8B6H7P3_MYTGA</name>
<keyword evidence="3" id="KW-1185">Reference proteome</keyword>
<evidence type="ECO:0000313" key="2">
    <source>
        <dbReference type="EMBL" id="VDI75107.1"/>
    </source>
</evidence>
<proteinExistence type="predicted"/>
<dbReference type="AlphaFoldDB" id="A0A8B6H7P3"/>
<dbReference type="OrthoDB" id="6154864at2759"/>
<organism evidence="2 3">
    <name type="scientific">Mytilus galloprovincialis</name>
    <name type="common">Mediterranean mussel</name>
    <dbReference type="NCBI Taxonomy" id="29158"/>
    <lineage>
        <taxon>Eukaryota</taxon>
        <taxon>Metazoa</taxon>
        <taxon>Spiralia</taxon>
        <taxon>Lophotrochozoa</taxon>
        <taxon>Mollusca</taxon>
        <taxon>Bivalvia</taxon>
        <taxon>Autobranchia</taxon>
        <taxon>Pteriomorphia</taxon>
        <taxon>Mytilida</taxon>
        <taxon>Mytiloidea</taxon>
        <taxon>Mytilidae</taxon>
        <taxon>Mytilinae</taxon>
        <taxon>Mytilus</taxon>
    </lineage>
</organism>
<protein>
    <submittedName>
        <fullName evidence="2">Uncharacterized protein</fullName>
    </submittedName>
</protein>
<accession>A0A8B6H7P3</accession>
<comment type="caution">
    <text evidence="2">The sequence shown here is derived from an EMBL/GenBank/DDBJ whole genome shotgun (WGS) entry which is preliminary data.</text>
</comment>
<feature type="compositionally biased region" description="Polar residues" evidence="1">
    <location>
        <begin position="1"/>
        <end position="93"/>
    </location>
</feature>
<feature type="compositionally biased region" description="Polar residues" evidence="1">
    <location>
        <begin position="117"/>
        <end position="127"/>
    </location>
</feature>
<feature type="region of interest" description="Disordered" evidence="1">
    <location>
        <begin position="1"/>
        <end position="159"/>
    </location>
</feature>
<sequence length="304" mass="34495">MRLDTQLNSQQVYRSAGQQVSRSIGQQVDRSASRQVSRSTGRQVSRSTVSKSTGQQVDRSAGQQVSRSTGRQVNRSTGQQGDRSAGRQVNRSAGRQDDRSTGQQVDMSAGRQVDRSAGQQVSRSTGQQDDRSTEIVSPGNVNTTDNLVTRFPRDQNHPPSHAYIKAKLSMSHLPEKAHFCLDPLPTLCDSEILQFRCREWDENTRQIVEKIPTFTVCKSSLYRQRNTELHRQPATRQNIDLQTEWGETLTGYNDQNDAGRKRKTRKLKYRNIDNRLTQLKDRLQQGQINVYHYTNAVSHLLKLG</sequence>
<evidence type="ECO:0000313" key="3">
    <source>
        <dbReference type="Proteomes" id="UP000596742"/>
    </source>
</evidence>
<gene>
    <name evidence="2" type="ORF">MGAL_10B045629</name>
</gene>